<dbReference type="AlphaFoldDB" id="B7QB70"/>
<reference evidence="3" key="2">
    <citation type="submission" date="2020-05" db="UniProtKB">
        <authorList>
            <consortium name="EnsemblMetazoa"/>
        </authorList>
    </citation>
    <scope>IDENTIFICATION</scope>
    <source>
        <strain evidence="3">wikel</strain>
    </source>
</reference>
<evidence type="ECO:0000313" key="3">
    <source>
        <dbReference type="EnsemblMetazoa" id="ISCW022500-PA"/>
    </source>
</evidence>
<feature type="non-terminal residue" evidence="2">
    <location>
        <position position="1"/>
    </location>
</feature>
<dbReference type="Proteomes" id="UP000001555">
    <property type="component" value="Unassembled WGS sequence"/>
</dbReference>
<dbReference type="VEuPathDB" id="VectorBase:ISCI022500"/>
<keyword evidence="1" id="KW-0472">Membrane</keyword>
<protein>
    <submittedName>
        <fullName evidence="2 3">Uncharacterized protein</fullName>
    </submittedName>
</protein>
<dbReference type="EMBL" id="DS899359">
    <property type="protein sequence ID" value="EEC16092.1"/>
    <property type="molecule type" value="Genomic_DNA"/>
</dbReference>
<sequence length="65" mass="7686">VLKRYLPGGLCSHDRDCRPLWIMRTGNADYKGSMKILYFLSFYSFLAFWVSLKTSIITYPQKFKI</sequence>
<dbReference type="Gene3D" id="3.40.525.10">
    <property type="entry name" value="CRAL-TRIO lipid binding domain"/>
    <property type="match status" value="1"/>
</dbReference>
<dbReference type="SUPFAM" id="SSF52087">
    <property type="entry name" value="CRAL/TRIO domain"/>
    <property type="match status" value="1"/>
</dbReference>
<gene>
    <name evidence="2" type="ORF">IscW_ISCW022500</name>
</gene>
<dbReference type="InterPro" id="IPR036865">
    <property type="entry name" value="CRAL-TRIO_dom_sf"/>
</dbReference>
<reference evidence="2 4" key="1">
    <citation type="submission" date="2008-03" db="EMBL/GenBank/DDBJ databases">
        <title>Annotation of Ixodes scapularis.</title>
        <authorList>
            <consortium name="Ixodes scapularis Genome Project Consortium"/>
            <person name="Caler E."/>
            <person name="Hannick L.I."/>
            <person name="Bidwell S."/>
            <person name="Joardar V."/>
            <person name="Thiagarajan M."/>
            <person name="Amedeo P."/>
            <person name="Galinsky K.J."/>
            <person name="Schobel S."/>
            <person name="Inman J."/>
            <person name="Hostetler J."/>
            <person name="Miller J."/>
            <person name="Hammond M."/>
            <person name="Megy K."/>
            <person name="Lawson D."/>
            <person name="Kodira C."/>
            <person name="Sutton G."/>
            <person name="Meyer J."/>
            <person name="Hill C.A."/>
            <person name="Birren B."/>
            <person name="Nene V."/>
            <person name="Collins F."/>
            <person name="Alarcon-Chaidez F."/>
            <person name="Wikel S."/>
            <person name="Strausberg R."/>
        </authorList>
    </citation>
    <scope>NUCLEOTIDE SEQUENCE [LARGE SCALE GENOMIC DNA]</scope>
    <source>
        <strain evidence="4">Wikel</strain>
        <strain evidence="2">Wikel colony</strain>
    </source>
</reference>
<name>B7QB70_IXOSC</name>
<organism>
    <name type="scientific">Ixodes scapularis</name>
    <name type="common">Black-legged tick</name>
    <name type="synonym">Deer tick</name>
    <dbReference type="NCBI Taxonomy" id="6945"/>
    <lineage>
        <taxon>Eukaryota</taxon>
        <taxon>Metazoa</taxon>
        <taxon>Ecdysozoa</taxon>
        <taxon>Arthropoda</taxon>
        <taxon>Chelicerata</taxon>
        <taxon>Arachnida</taxon>
        <taxon>Acari</taxon>
        <taxon>Parasitiformes</taxon>
        <taxon>Ixodida</taxon>
        <taxon>Ixodoidea</taxon>
        <taxon>Ixodidae</taxon>
        <taxon>Ixodinae</taxon>
        <taxon>Ixodes</taxon>
    </lineage>
</organism>
<feature type="non-terminal residue" evidence="2">
    <location>
        <position position="65"/>
    </location>
</feature>
<proteinExistence type="predicted"/>
<dbReference type="HOGENOM" id="CLU_2856286_0_0_1"/>
<dbReference type="EMBL" id="ABJB010291275">
    <property type="status" value="NOT_ANNOTATED_CDS"/>
    <property type="molecule type" value="Genomic_DNA"/>
</dbReference>
<evidence type="ECO:0000313" key="2">
    <source>
        <dbReference type="EMBL" id="EEC16092.1"/>
    </source>
</evidence>
<keyword evidence="1" id="KW-0812">Transmembrane</keyword>
<evidence type="ECO:0000256" key="1">
    <source>
        <dbReference type="SAM" id="Phobius"/>
    </source>
</evidence>
<dbReference type="InParanoid" id="B7QB70"/>
<dbReference type="EnsemblMetazoa" id="ISCW022500-RA">
    <property type="protein sequence ID" value="ISCW022500-PA"/>
    <property type="gene ID" value="ISCW022500"/>
</dbReference>
<keyword evidence="1" id="KW-1133">Transmembrane helix</keyword>
<feature type="transmembrane region" description="Helical" evidence="1">
    <location>
        <begin position="36"/>
        <end position="59"/>
    </location>
</feature>
<accession>B7QB70</accession>
<dbReference type="PaxDb" id="6945-B7QB70"/>
<evidence type="ECO:0000313" key="4">
    <source>
        <dbReference type="Proteomes" id="UP000001555"/>
    </source>
</evidence>
<dbReference type="VEuPathDB" id="VectorBase:ISCW022500"/>
<keyword evidence="4" id="KW-1185">Reference proteome</keyword>